<accession>A0A2T7NXU2</accession>
<dbReference type="AlphaFoldDB" id="A0A2T7NXU2"/>
<proteinExistence type="predicted"/>
<gene>
    <name evidence="1" type="ORF">C0Q70_13666</name>
</gene>
<protein>
    <submittedName>
        <fullName evidence="1">Uncharacterized protein</fullName>
    </submittedName>
</protein>
<organism evidence="1 2">
    <name type="scientific">Pomacea canaliculata</name>
    <name type="common">Golden apple snail</name>
    <dbReference type="NCBI Taxonomy" id="400727"/>
    <lineage>
        <taxon>Eukaryota</taxon>
        <taxon>Metazoa</taxon>
        <taxon>Spiralia</taxon>
        <taxon>Lophotrochozoa</taxon>
        <taxon>Mollusca</taxon>
        <taxon>Gastropoda</taxon>
        <taxon>Caenogastropoda</taxon>
        <taxon>Architaenioglossa</taxon>
        <taxon>Ampullarioidea</taxon>
        <taxon>Ampullariidae</taxon>
        <taxon>Pomacea</taxon>
    </lineage>
</organism>
<evidence type="ECO:0000313" key="1">
    <source>
        <dbReference type="EMBL" id="PVD25998.1"/>
    </source>
</evidence>
<dbReference type="Proteomes" id="UP000245119">
    <property type="component" value="Linkage Group LG8"/>
</dbReference>
<dbReference type="EMBL" id="PZQS01000008">
    <property type="protein sequence ID" value="PVD25998.1"/>
    <property type="molecule type" value="Genomic_DNA"/>
</dbReference>
<sequence>MTAPEVTTISTHWALAAFDIRCPSFVLASSQHTLRQHLSSELALGMLRKKMSPFLKCGEYMMAALWGEVRGKRFGLALKEFITKLNHSHPPSPCPSTSDPQTLRHPLINPALASSRSLSPGHARCWWRKYIDTTWADNPGKACHLEPPLRPGGSLSRRSDALKWSDLLRGVPSGHLLYGACAFMLSVSLDMEERGDDGGHRRVYGPRSSLRSCQPLTLSPVPDILTT</sequence>
<evidence type="ECO:0000313" key="2">
    <source>
        <dbReference type="Proteomes" id="UP000245119"/>
    </source>
</evidence>
<name>A0A2T7NXU2_POMCA</name>
<reference evidence="1 2" key="1">
    <citation type="submission" date="2018-04" db="EMBL/GenBank/DDBJ databases">
        <title>The genome of golden apple snail Pomacea canaliculata provides insight into stress tolerance and invasive adaptation.</title>
        <authorList>
            <person name="Liu C."/>
            <person name="Liu B."/>
            <person name="Ren Y."/>
            <person name="Zhang Y."/>
            <person name="Wang H."/>
            <person name="Li S."/>
            <person name="Jiang F."/>
            <person name="Yin L."/>
            <person name="Zhang G."/>
            <person name="Qian W."/>
            <person name="Fan W."/>
        </authorList>
    </citation>
    <scope>NUCLEOTIDE SEQUENCE [LARGE SCALE GENOMIC DNA]</scope>
    <source>
        <strain evidence="1">SZHN2017</strain>
        <tissue evidence="1">Muscle</tissue>
    </source>
</reference>
<comment type="caution">
    <text evidence="1">The sequence shown here is derived from an EMBL/GenBank/DDBJ whole genome shotgun (WGS) entry which is preliminary data.</text>
</comment>
<keyword evidence="2" id="KW-1185">Reference proteome</keyword>